<protein>
    <submittedName>
        <fullName evidence="1">Uncharacterized protein</fullName>
    </submittedName>
</protein>
<proteinExistence type="predicted"/>
<feature type="non-terminal residue" evidence="1">
    <location>
        <position position="1"/>
    </location>
</feature>
<gene>
    <name evidence="1" type="ORF">HAX54_004328</name>
</gene>
<keyword evidence="2" id="KW-1185">Reference proteome</keyword>
<reference evidence="1 2" key="1">
    <citation type="journal article" date="2021" name="BMC Genomics">
        <title>Datura genome reveals duplications of psychoactive alkaloid biosynthetic genes and high mutation rate following tissue culture.</title>
        <authorList>
            <person name="Rajewski A."/>
            <person name="Carter-House D."/>
            <person name="Stajich J."/>
            <person name="Litt A."/>
        </authorList>
    </citation>
    <scope>NUCLEOTIDE SEQUENCE [LARGE SCALE GENOMIC DNA]</scope>
    <source>
        <strain evidence="1">AR-01</strain>
    </source>
</reference>
<accession>A0ABS8RID0</accession>
<dbReference type="Proteomes" id="UP000823775">
    <property type="component" value="Unassembled WGS sequence"/>
</dbReference>
<sequence length="55" mass="6273">GSCPSDQLKSIPATSLYDLLYNLANLDTKCVYKILIRILWIPIGINQRDRHTRTA</sequence>
<organism evidence="1 2">
    <name type="scientific">Datura stramonium</name>
    <name type="common">Jimsonweed</name>
    <name type="synonym">Common thornapple</name>
    <dbReference type="NCBI Taxonomy" id="4076"/>
    <lineage>
        <taxon>Eukaryota</taxon>
        <taxon>Viridiplantae</taxon>
        <taxon>Streptophyta</taxon>
        <taxon>Embryophyta</taxon>
        <taxon>Tracheophyta</taxon>
        <taxon>Spermatophyta</taxon>
        <taxon>Magnoliopsida</taxon>
        <taxon>eudicotyledons</taxon>
        <taxon>Gunneridae</taxon>
        <taxon>Pentapetalae</taxon>
        <taxon>asterids</taxon>
        <taxon>lamiids</taxon>
        <taxon>Solanales</taxon>
        <taxon>Solanaceae</taxon>
        <taxon>Solanoideae</taxon>
        <taxon>Datureae</taxon>
        <taxon>Datura</taxon>
    </lineage>
</organism>
<comment type="caution">
    <text evidence="1">The sequence shown here is derived from an EMBL/GenBank/DDBJ whole genome shotgun (WGS) entry which is preliminary data.</text>
</comment>
<dbReference type="EMBL" id="JACEIK010000012">
    <property type="protein sequence ID" value="MCD7446340.1"/>
    <property type="molecule type" value="Genomic_DNA"/>
</dbReference>
<name>A0ABS8RID0_DATST</name>
<evidence type="ECO:0000313" key="2">
    <source>
        <dbReference type="Proteomes" id="UP000823775"/>
    </source>
</evidence>
<evidence type="ECO:0000313" key="1">
    <source>
        <dbReference type="EMBL" id="MCD7446340.1"/>
    </source>
</evidence>